<keyword evidence="1" id="KW-1133">Transmembrane helix</keyword>
<dbReference type="KEGG" id="naz:Aazo_2298"/>
<name>D7DXI9_NOSA0</name>
<dbReference type="EMBL" id="CP002059">
    <property type="protein sequence ID" value="ADI64265.1"/>
    <property type="molecule type" value="Genomic_DNA"/>
</dbReference>
<accession>D7DXI9</accession>
<keyword evidence="3" id="KW-1185">Reference proteome</keyword>
<evidence type="ECO:0000256" key="1">
    <source>
        <dbReference type="SAM" id="Phobius"/>
    </source>
</evidence>
<proteinExistence type="predicted"/>
<keyword evidence="1" id="KW-0472">Membrane</keyword>
<dbReference type="STRING" id="551115.Aazo_2298"/>
<feature type="transmembrane region" description="Helical" evidence="1">
    <location>
        <begin position="192"/>
        <end position="212"/>
    </location>
</feature>
<protein>
    <submittedName>
        <fullName evidence="2">Uncharacterized protein</fullName>
    </submittedName>
</protein>
<evidence type="ECO:0000313" key="2">
    <source>
        <dbReference type="EMBL" id="ADI64265.1"/>
    </source>
</evidence>
<organism evidence="2 3">
    <name type="scientific">Nostoc azollae (strain 0708)</name>
    <name type="common">Anabaena azollae (strain 0708)</name>
    <dbReference type="NCBI Taxonomy" id="551115"/>
    <lineage>
        <taxon>Bacteria</taxon>
        <taxon>Bacillati</taxon>
        <taxon>Cyanobacteriota</taxon>
        <taxon>Cyanophyceae</taxon>
        <taxon>Nostocales</taxon>
        <taxon>Nostocaceae</taxon>
        <taxon>Trichormus</taxon>
    </lineage>
</organism>
<sequence length="215" mass="23010">MTGDWEEVSTNYVSLTGVVGSIMNYKLFLVLLFISFTFLPIASAHTVKIAGNIGGTIHIEPNDNPSAGQPAQTWFALTRKGGQVLPLKECNCQLAIYAEPHTPGEPALLEPPLKPVGAERYQGIPGAEITFPKAGVYELQLSGKPATAGSFRPFDLRFQVTVAAGRTLAAPQQVGENETETNRAAIGLAQPIMIVAIVLLSIGIVLFLVQGVRRE</sequence>
<dbReference type="Proteomes" id="UP000001511">
    <property type="component" value="Chromosome"/>
</dbReference>
<keyword evidence="1" id="KW-0812">Transmembrane</keyword>
<reference evidence="2 3" key="1">
    <citation type="journal article" date="2010" name="PLoS ONE">
        <title>Genome erosion in a nitrogen-fixing vertically transmitted endosymbiotic multicellular cyanobacterium.</title>
        <authorList>
            <person name="Ran L."/>
            <person name="Larsson J."/>
            <person name="Vigil-Stenman T."/>
            <person name="Nylander J.A."/>
            <person name="Ininbergs K."/>
            <person name="Zheng W.W."/>
            <person name="Lapidus A."/>
            <person name="Lowry S."/>
            <person name="Haselkorn R."/>
            <person name="Bergman B."/>
        </authorList>
    </citation>
    <scope>NUCLEOTIDE SEQUENCE [LARGE SCALE GENOMIC DNA]</scope>
    <source>
        <strain evidence="2 3">0708</strain>
    </source>
</reference>
<dbReference type="AlphaFoldDB" id="D7DXI9"/>
<dbReference type="eggNOG" id="ENOG503134N">
    <property type="taxonomic scope" value="Bacteria"/>
</dbReference>
<feature type="transmembrane region" description="Helical" evidence="1">
    <location>
        <begin position="12"/>
        <end position="39"/>
    </location>
</feature>
<evidence type="ECO:0000313" key="3">
    <source>
        <dbReference type="Proteomes" id="UP000001511"/>
    </source>
</evidence>
<gene>
    <name evidence="2" type="ordered locus">Aazo_2298</name>
</gene>
<dbReference type="HOGENOM" id="CLU_112440_0_0_3"/>